<proteinExistence type="predicted"/>
<sequence length="75" mass="7886">MGNKGRRSSRFLSLVSHALFLSSPPCSSISVNAAASLSTSLSSSLSVGRLLTHLEADRSPIPSSAFDTEHALSQR</sequence>
<dbReference type="AlphaFoldDB" id="A0A2T4CG64"/>
<evidence type="ECO:0008006" key="4">
    <source>
        <dbReference type="Google" id="ProtNLM"/>
    </source>
</evidence>
<dbReference type="EMBL" id="KZ679127">
    <property type="protein sequence ID" value="PTB80533.1"/>
    <property type="molecule type" value="Genomic_DNA"/>
</dbReference>
<feature type="chain" id="PRO_5015449436" description="Secreted protein" evidence="1">
    <location>
        <begin position="29"/>
        <end position="75"/>
    </location>
</feature>
<evidence type="ECO:0000256" key="1">
    <source>
        <dbReference type="SAM" id="SignalP"/>
    </source>
</evidence>
<protein>
    <recommendedName>
        <fullName evidence="4">Secreted protein</fullName>
    </recommendedName>
</protein>
<evidence type="ECO:0000313" key="3">
    <source>
        <dbReference type="Proteomes" id="UP000240760"/>
    </source>
</evidence>
<gene>
    <name evidence="2" type="ORF">M440DRAFT_1397906</name>
</gene>
<accession>A0A2T4CG64</accession>
<name>A0A2T4CG64_TRILO</name>
<organism evidence="2 3">
    <name type="scientific">Trichoderma longibrachiatum ATCC 18648</name>
    <dbReference type="NCBI Taxonomy" id="983965"/>
    <lineage>
        <taxon>Eukaryota</taxon>
        <taxon>Fungi</taxon>
        <taxon>Dikarya</taxon>
        <taxon>Ascomycota</taxon>
        <taxon>Pezizomycotina</taxon>
        <taxon>Sordariomycetes</taxon>
        <taxon>Hypocreomycetidae</taxon>
        <taxon>Hypocreales</taxon>
        <taxon>Hypocreaceae</taxon>
        <taxon>Trichoderma</taxon>
    </lineage>
</organism>
<feature type="signal peptide" evidence="1">
    <location>
        <begin position="1"/>
        <end position="28"/>
    </location>
</feature>
<evidence type="ECO:0000313" key="2">
    <source>
        <dbReference type="EMBL" id="PTB80533.1"/>
    </source>
</evidence>
<keyword evidence="3" id="KW-1185">Reference proteome</keyword>
<reference evidence="2 3" key="1">
    <citation type="submission" date="2016-07" db="EMBL/GenBank/DDBJ databases">
        <title>Multiple horizontal gene transfer events from other fungi enriched the ability of initially mycotrophic Trichoderma (Ascomycota) to feed on dead plant biomass.</title>
        <authorList>
            <consortium name="DOE Joint Genome Institute"/>
            <person name="Aerts A."/>
            <person name="Atanasova L."/>
            <person name="Chenthamara K."/>
            <person name="Zhang J."/>
            <person name="Grujic M."/>
            <person name="Henrissat B."/>
            <person name="Kuo A."/>
            <person name="Salamov A."/>
            <person name="Lipzen A."/>
            <person name="Labutti K."/>
            <person name="Barry K."/>
            <person name="Miao Y."/>
            <person name="Rahimi M.J."/>
            <person name="Shen Q."/>
            <person name="Grigoriev I.V."/>
            <person name="Kubicek C.P."/>
            <person name="Druzhinina I.S."/>
        </authorList>
    </citation>
    <scope>NUCLEOTIDE SEQUENCE [LARGE SCALE GENOMIC DNA]</scope>
    <source>
        <strain evidence="2 3">ATCC 18648</strain>
    </source>
</reference>
<dbReference type="Proteomes" id="UP000240760">
    <property type="component" value="Unassembled WGS sequence"/>
</dbReference>
<keyword evidence="1" id="KW-0732">Signal</keyword>